<keyword evidence="4" id="KW-0408">Iron</keyword>
<dbReference type="InterPro" id="IPR012675">
    <property type="entry name" value="Beta-grasp_dom_sf"/>
</dbReference>
<dbReference type="GO" id="GO:0051537">
    <property type="term" value="F:2 iron, 2 sulfur cluster binding"/>
    <property type="evidence" value="ECO:0007669"/>
    <property type="project" value="UniProtKB-KW"/>
</dbReference>
<dbReference type="InterPro" id="IPR036884">
    <property type="entry name" value="2Fe-2S-bd_dom_sf"/>
</dbReference>
<dbReference type="Gene3D" id="1.10.150.120">
    <property type="entry name" value="[2Fe-2S]-binding domain"/>
    <property type="match status" value="1"/>
</dbReference>
<protein>
    <submittedName>
        <fullName evidence="7">(2Fe-2S)-binding protein</fullName>
    </submittedName>
</protein>
<dbReference type="SUPFAM" id="SSF47741">
    <property type="entry name" value="CO dehydrogenase ISP C-domain like"/>
    <property type="match status" value="1"/>
</dbReference>
<dbReference type="InterPro" id="IPR051452">
    <property type="entry name" value="Diverse_Oxidoreductases"/>
</dbReference>
<dbReference type="InterPro" id="IPR036010">
    <property type="entry name" value="2Fe-2S_ferredoxin-like_sf"/>
</dbReference>
<dbReference type="SUPFAM" id="SSF54292">
    <property type="entry name" value="2Fe-2S ferredoxin-like"/>
    <property type="match status" value="1"/>
</dbReference>
<evidence type="ECO:0000256" key="4">
    <source>
        <dbReference type="ARBA" id="ARBA00023004"/>
    </source>
</evidence>
<dbReference type="InterPro" id="IPR002888">
    <property type="entry name" value="2Fe-2S-bd"/>
</dbReference>
<dbReference type="GO" id="GO:0016491">
    <property type="term" value="F:oxidoreductase activity"/>
    <property type="evidence" value="ECO:0007669"/>
    <property type="project" value="UniProtKB-KW"/>
</dbReference>
<dbReference type="Pfam" id="PF00111">
    <property type="entry name" value="Fer2"/>
    <property type="match status" value="1"/>
</dbReference>
<keyword evidence="3" id="KW-0560">Oxidoreductase</keyword>
<dbReference type="Gene3D" id="3.10.20.30">
    <property type="match status" value="1"/>
</dbReference>
<evidence type="ECO:0000256" key="2">
    <source>
        <dbReference type="ARBA" id="ARBA00022723"/>
    </source>
</evidence>
<evidence type="ECO:0000313" key="7">
    <source>
        <dbReference type="EMBL" id="QNI33425.1"/>
    </source>
</evidence>
<dbReference type="PROSITE" id="PS00197">
    <property type="entry name" value="2FE2S_FER_1"/>
    <property type="match status" value="1"/>
</dbReference>
<accession>A0A7G8BLK5</accession>
<keyword evidence="2" id="KW-0479">Metal-binding</keyword>
<keyword evidence="8" id="KW-1185">Reference proteome</keyword>
<evidence type="ECO:0000259" key="6">
    <source>
        <dbReference type="PROSITE" id="PS51085"/>
    </source>
</evidence>
<dbReference type="EMBL" id="CP060394">
    <property type="protein sequence ID" value="QNI33425.1"/>
    <property type="molecule type" value="Genomic_DNA"/>
</dbReference>
<dbReference type="KEGG" id="adin:H7849_05600"/>
<feature type="domain" description="2Fe-2S ferredoxin-type" evidence="6">
    <location>
        <begin position="1"/>
        <end position="77"/>
    </location>
</feature>
<name>A0A7G8BLK5_9BACT</name>
<evidence type="ECO:0000256" key="1">
    <source>
        <dbReference type="ARBA" id="ARBA00022714"/>
    </source>
</evidence>
<evidence type="ECO:0000313" key="8">
    <source>
        <dbReference type="Proteomes" id="UP000515312"/>
    </source>
</evidence>
<dbReference type="CDD" id="cd00207">
    <property type="entry name" value="fer2"/>
    <property type="match status" value="1"/>
</dbReference>
<evidence type="ECO:0000256" key="3">
    <source>
        <dbReference type="ARBA" id="ARBA00023002"/>
    </source>
</evidence>
<dbReference type="PROSITE" id="PS51085">
    <property type="entry name" value="2FE2S_FER_2"/>
    <property type="match status" value="1"/>
</dbReference>
<dbReference type="GO" id="GO:0046872">
    <property type="term" value="F:metal ion binding"/>
    <property type="evidence" value="ECO:0007669"/>
    <property type="project" value="UniProtKB-KW"/>
</dbReference>
<dbReference type="PANTHER" id="PTHR44379:SF2">
    <property type="entry name" value="BLR6218 PROTEIN"/>
    <property type="match status" value="1"/>
</dbReference>
<evidence type="ECO:0000256" key="5">
    <source>
        <dbReference type="ARBA" id="ARBA00023014"/>
    </source>
</evidence>
<reference evidence="7 8" key="1">
    <citation type="submission" date="2020-08" db="EMBL/GenBank/DDBJ databases">
        <title>Edaphobacter telluris sp. nov. and Acidobacterium dinghuensis sp. nov., two acidobacteria isolated from forest soil.</title>
        <authorList>
            <person name="Fu J."/>
            <person name="Qiu L."/>
        </authorList>
    </citation>
    <scope>NUCLEOTIDE SEQUENCE [LARGE SCALE GENOMIC DNA]</scope>
    <source>
        <strain evidence="7">4Y35</strain>
    </source>
</reference>
<sequence length="163" mass="16865">MPIKLKVNGVESTVDVPEDTPLLWVLRDVLNYKGPKYGCGIGQCGACTVHLAGDATRSCITSVGSVGDATITTIEGLSPDGQHPVQLAWMALDVPQCGYCQAGQIMSAVALLAKTPQPTDPEIDAAMSGNLCRCGTYTRIREAIHHAANAGGTSSAGTTAHGE</sequence>
<organism evidence="7 8">
    <name type="scientific">Alloacidobacterium dinghuense</name>
    <dbReference type="NCBI Taxonomy" id="2763107"/>
    <lineage>
        <taxon>Bacteria</taxon>
        <taxon>Pseudomonadati</taxon>
        <taxon>Acidobacteriota</taxon>
        <taxon>Terriglobia</taxon>
        <taxon>Terriglobales</taxon>
        <taxon>Acidobacteriaceae</taxon>
        <taxon>Alloacidobacterium</taxon>
    </lineage>
</organism>
<keyword evidence="5" id="KW-0411">Iron-sulfur</keyword>
<proteinExistence type="predicted"/>
<dbReference type="AlphaFoldDB" id="A0A7G8BLK5"/>
<keyword evidence="1" id="KW-0001">2Fe-2S</keyword>
<dbReference type="InterPro" id="IPR006058">
    <property type="entry name" value="2Fe2S_fd_BS"/>
</dbReference>
<gene>
    <name evidence="7" type="ORF">H7849_05600</name>
</gene>
<dbReference type="PANTHER" id="PTHR44379">
    <property type="entry name" value="OXIDOREDUCTASE WITH IRON-SULFUR SUBUNIT"/>
    <property type="match status" value="1"/>
</dbReference>
<dbReference type="RefSeq" id="WP_186744843.1">
    <property type="nucleotide sequence ID" value="NZ_CP060394.1"/>
</dbReference>
<dbReference type="Proteomes" id="UP000515312">
    <property type="component" value="Chromosome"/>
</dbReference>
<dbReference type="Pfam" id="PF01799">
    <property type="entry name" value="Fer2_2"/>
    <property type="match status" value="1"/>
</dbReference>
<dbReference type="InterPro" id="IPR001041">
    <property type="entry name" value="2Fe-2S_ferredoxin-type"/>
</dbReference>